<organism evidence="5 6">
    <name type="scientific">Candidozyma pseudohaemuli</name>
    <dbReference type="NCBI Taxonomy" id="418784"/>
    <lineage>
        <taxon>Eukaryota</taxon>
        <taxon>Fungi</taxon>
        <taxon>Dikarya</taxon>
        <taxon>Ascomycota</taxon>
        <taxon>Saccharomycotina</taxon>
        <taxon>Pichiomycetes</taxon>
        <taxon>Metschnikowiaceae</taxon>
        <taxon>Candidozyma</taxon>
    </lineage>
</organism>
<keyword evidence="4" id="KW-0175">Coiled coil</keyword>
<proteinExistence type="inferred from homology"/>
<comment type="similarity">
    <text evidence="1 3">Belongs to the CMC family.</text>
</comment>
<feature type="coiled-coil region" evidence="4">
    <location>
        <begin position="78"/>
        <end position="105"/>
    </location>
</feature>
<protein>
    <recommendedName>
        <fullName evidence="3">COX assembly mitochondrial protein</fullName>
    </recommendedName>
</protein>
<keyword evidence="3" id="KW-0143">Chaperone</keyword>
<keyword evidence="3" id="KW-0496">Mitochondrion</keyword>
<reference evidence="5 6" key="1">
    <citation type="submission" date="2018-03" db="EMBL/GenBank/DDBJ databases">
        <title>Candida pseudohaemulonii genome assembly and annotation.</title>
        <authorList>
            <person name="Munoz J.F."/>
            <person name="Gade L.G."/>
            <person name="Chow N.A."/>
            <person name="Litvintseva A.P."/>
            <person name="Loparev V.N."/>
            <person name="Cuomo C.A."/>
        </authorList>
    </citation>
    <scope>NUCLEOTIDE SEQUENCE [LARGE SCALE GENOMIC DNA]</scope>
    <source>
        <strain evidence="5 6">B12108</strain>
    </source>
</reference>
<keyword evidence="3" id="KW-0472">Membrane</keyword>
<evidence type="ECO:0000313" key="6">
    <source>
        <dbReference type="Proteomes" id="UP000241107"/>
    </source>
</evidence>
<dbReference type="VEuPathDB" id="FungiDB:C7M61_001642"/>
<dbReference type="Proteomes" id="UP000241107">
    <property type="component" value="Unassembled WGS sequence"/>
</dbReference>
<dbReference type="STRING" id="418784.A0A2P7YV49"/>
<dbReference type="RefSeq" id="XP_024714923.1">
    <property type="nucleotide sequence ID" value="XM_024857043.1"/>
</dbReference>
<evidence type="ECO:0000256" key="1">
    <source>
        <dbReference type="ARBA" id="ARBA00007347"/>
    </source>
</evidence>
<keyword evidence="3" id="KW-0999">Mitochondrion inner membrane</keyword>
<dbReference type="AlphaFoldDB" id="A0A2P7YV49"/>
<dbReference type="GO" id="GO:0005743">
    <property type="term" value="C:mitochondrial inner membrane"/>
    <property type="evidence" value="ECO:0007669"/>
    <property type="project" value="UniProtKB-SubCell"/>
</dbReference>
<dbReference type="InterPro" id="IPR013892">
    <property type="entry name" value="Cyt_c_biogenesis_Cmc1-like"/>
</dbReference>
<dbReference type="GeneID" id="36565032"/>
<sequence length="105" mass="12593">MPAWIITPKEEQVIFERWRKKAFARCDDLIKAYVECSNSFENPMDAMKNCEAANKRSLDCVASYQKMEYLDQERDILIAEKKQKQKIYRQRLQEAKELRDQEAQK</sequence>
<accession>A0A2P7YV49</accession>
<dbReference type="PROSITE" id="PS51808">
    <property type="entry name" value="CHCH"/>
    <property type="match status" value="1"/>
</dbReference>
<dbReference type="OrthoDB" id="6224010at2759"/>
<dbReference type="Pfam" id="PF08583">
    <property type="entry name" value="Cmc1"/>
    <property type="match status" value="1"/>
</dbReference>
<comment type="function">
    <text evidence="3">Required for mitochondrial cytochrome c oxidase (COX) assembly and respiration.</text>
</comment>
<evidence type="ECO:0000256" key="2">
    <source>
        <dbReference type="ARBA" id="ARBA00023157"/>
    </source>
</evidence>
<evidence type="ECO:0000256" key="3">
    <source>
        <dbReference type="RuleBase" id="RU364104"/>
    </source>
</evidence>
<name>A0A2P7YV49_9ASCO</name>
<evidence type="ECO:0000256" key="4">
    <source>
        <dbReference type="SAM" id="Coils"/>
    </source>
</evidence>
<comment type="subcellular location">
    <subcellularLocation>
        <location evidence="3">Mitochondrion inner membrane</location>
    </subcellularLocation>
</comment>
<dbReference type="EMBL" id="PYFQ01000002">
    <property type="protein sequence ID" value="PSK39833.1"/>
    <property type="molecule type" value="Genomic_DNA"/>
</dbReference>
<keyword evidence="2" id="KW-1015">Disulfide bond</keyword>
<evidence type="ECO:0000313" key="5">
    <source>
        <dbReference type="EMBL" id="PSK39833.1"/>
    </source>
</evidence>
<comment type="caution">
    <text evidence="5">The sequence shown here is derived from an EMBL/GenBank/DDBJ whole genome shotgun (WGS) entry which is preliminary data.</text>
</comment>
<gene>
    <name evidence="5" type="ORF">C7M61_001642</name>
</gene>
<keyword evidence="6" id="KW-1185">Reference proteome</keyword>